<dbReference type="Proteomes" id="UP001530315">
    <property type="component" value="Unassembled WGS sequence"/>
</dbReference>
<keyword evidence="4" id="KW-1185">Reference proteome</keyword>
<comment type="caution">
    <text evidence="3">The sequence shown here is derived from an EMBL/GenBank/DDBJ whole genome shotgun (WGS) entry which is preliminary data.</text>
</comment>
<feature type="transmembrane region" description="Helical" evidence="2">
    <location>
        <begin position="159"/>
        <end position="184"/>
    </location>
</feature>
<sequence>MTSTNNAHMDGSVECMAGLYNDETPGKCERIEVGVGLDRSAPHITSAIEGTKKDLLSRFKTYDDQLPSSNATRNTQYDKLHQHSPKPSTRVGEHTTGSLQVKRSSNDVVSMCSGRSNPRASQLQTPESQCPIDVSKKCPNVSDEREYPSSPYNKAYSRLWFGILRVMVILFSTASILAGAVTIFSGRMTIVYYMLSSPVLWIVRCYMAAFHLVLILVELDIEVPIIVPKKTLDNFLHKGYLISFIGLLDSCMSSNKTLEQILVELQGIRGGLQPVVSGYELQGGTAGWKISSCILERFDGLWSTLPAIWSFWLDWRVKKEGIKSTRASGRSSKDEASQKCCYETSQRPFLELSLKRPADRLSAVGTIAGKLRSTVCTSLFYTLRAIFLPCLFM</sequence>
<evidence type="ECO:0000256" key="2">
    <source>
        <dbReference type="SAM" id="Phobius"/>
    </source>
</evidence>
<evidence type="ECO:0000313" key="4">
    <source>
        <dbReference type="Proteomes" id="UP001530315"/>
    </source>
</evidence>
<keyword evidence="2" id="KW-0812">Transmembrane</keyword>
<organism evidence="3 4">
    <name type="scientific">Stephanodiscus triporus</name>
    <dbReference type="NCBI Taxonomy" id="2934178"/>
    <lineage>
        <taxon>Eukaryota</taxon>
        <taxon>Sar</taxon>
        <taxon>Stramenopiles</taxon>
        <taxon>Ochrophyta</taxon>
        <taxon>Bacillariophyta</taxon>
        <taxon>Coscinodiscophyceae</taxon>
        <taxon>Thalassiosirophycidae</taxon>
        <taxon>Stephanodiscales</taxon>
        <taxon>Stephanodiscaceae</taxon>
        <taxon>Stephanodiscus</taxon>
    </lineage>
</organism>
<name>A0ABD3MVT5_9STRA</name>
<accession>A0ABD3MVT5</accession>
<dbReference type="EMBL" id="JALLAZ020001690">
    <property type="protein sequence ID" value="KAL3767938.1"/>
    <property type="molecule type" value="Genomic_DNA"/>
</dbReference>
<feature type="region of interest" description="Disordered" evidence="1">
    <location>
        <begin position="64"/>
        <end position="128"/>
    </location>
</feature>
<reference evidence="3 4" key="1">
    <citation type="submission" date="2024-10" db="EMBL/GenBank/DDBJ databases">
        <title>Updated reference genomes for cyclostephanoid diatoms.</title>
        <authorList>
            <person name="Roberts W.R."/>
            <person name="Alverson A.J."/>
        </authorList>
    </citation>
    <scope>NUCLEOTIDE SEQUENCE [LARGE SCALE GENOMIC DNA]</scope>
    <source>
        <strain evidence="3 4">AJA276-08</strain>
    </source>
</reference>
<keyword evidence="2" id="KW-0472">Membrane</keyword>
<dbReference type="AlphaFoldDB" id="A0ABD3MVT5"/>
<keyword evidence="2" id="KW-1133">Transmembrane helix</keyword>
<proteinExistence type="predicted"/>
<gene>
    <name evidence="3" type="ORF">ACHAW5_006859</name>
</gene>
<evidence type="ECO:0000256" key="1">
    <source>
        <dbReference type="SAM" id="MobiDB-lite"/>
    </source>
</evidence>
<protein>
    <submittedName>
        <fullName evidence="3">Uncharacterized protein</fullName>
    </submittedName>
</protein>
<feature type="compositionally biased region" description="Polar residues" evidence="1">
    <location>
        <begin position="66"/>
        <end position="75"/>
    </location>
</feature>
<feature type="compositionally biased region" description="Polar residues" evidence="1">
    <location>
        <begin position="95"/>
        <end position="128"/>
    </location>
</feature>
<evidence type="ECO:0000313" key="3">
    <source>
        <dbReference type="EMBL" id="KAL3767938.1"/>
    </source>
</evidence>
<feature type="transmembrane region" description="Helical" evidence="2">
    <location>
        <begin position="190"/>
        <end position="217"/>
    </location>
</feature>